<name>A0A2H3JMW1_WOLCO</name>
<evidence type="ECO:0000256" key="1">
    <source>
        <dbReference type="SAM" id="Phobius"/>
    </source>
</evidence>
<accession>A0A2H3JMW1</accession>
<feature type="transmembrane region" description="Helical" evidence="1">
    <location>
        <begin position="41"/>
        <end position="61"/>
    </location>
</feature>
<evidence type="ECO:0000313" key="2">
    <source>
        <dbReference type="EMBL" id="PCH40149.1"/>
    </source>
</evidence>
<feature type="transmembrane region" description="Helical" evidence="1">
    <location>
        <begin position="68"/>
        <end position="84"/>
    </location>
</feature>
<feature type="transmembrane region" description="Helical" evidence="1">
    <location>
        <begin position="130"/>
        <end position="148"/>
    </location>
</feature>
<dbReference type="OMA" id="QFFPNIV"/>
<keyword evidence="1" id="KW-1133">Transmembrane helix</keyword>
<proteinExistence type="predicted"/>
<dbReference type="AlphaFoldDB" id="A0A2H3JMW1"/>
<keyword evidence="3" id="KW-1185">Reference proteome</keyword>
<dbReference type="STRING" id="742152.A0A2H3JMW1"/>
<dbReference type="Proteomes" id="UP000218811">
    <property type="component" value="Unassembled WGS sequence"/>
</dbReference>
<keyword evidence="1" id="KW-0812">Transmembrane</keyword>
<feature type="transmembrane region" description="Helical" evidence="1">
    <location>
        <begin position="90"/>
        <end position="109"/>
    </location>
</feature>
<dbReference type="EMBL" id="KB468053">
    <property type="protein sequence ID" value="PCH40149.1"/>
    <property type="molecule type" value="Genomic_DNA"/>
</dbReference>
<protein>
    <submittedName>
        <fullName evidence="2">Uncharacterized protein</fullName>
    </submittedName>
</protein>
<gene>
    <name evidence="2" type="ORF">WOLCODRAFT_67587</name>
</gene>
<sequence length="421" mass="47135">MHSTLFASGIMIHSIVLLISQVDQPSGAIWAKFDPLMPQPWAAYFLQAAASLSALAVTYYWDAATKGVLASTSAAVCILLVGLSSGKTPFVLVGGCLLTISASFLYLAHHTDIEDDARHGKRAAIPFRRLVSAVLLVSSLFYLVLGASHEWGRVLDHSEKPATVSEVLDEATASCHRRPLASLEYWPVERTYHAFDNVLLIVFFSHARYDANLDYYKEVYSQFFPNIVFVGPGSREDKGFAHSYDVVVDSYQSDEDLNDPTFYKMAGRMAHHMLFTVMRENDCYDGYLWAPFDTLLNVPRLQQFDQNLFWYHSPFGQYVPNPAFSDMAANMNKSRHAPPANLSPDPTVDLTATWRGWGPDWCDPHVGLAIWAAGMEVDTFHTFHWGDRGADGVWRGNFDHIADVRSLLVESAQMQGVEWPV</sequence>
<keyword evidence="1" id="KW-0472">Membrane</keyword>
<organism evidence="2 3">
    <name type="scientific">Wolfiporia cocos (strain MD-104)</name>
    <name type="common">Brown rot fungus</name>
    <dbReference type="NCBI Taxonomy" id="742152"/>
    <lineage>
        <taxon>Eukaryota</taxon>
        <taxon>Fungi</taxon>
        <taxon>Dikarya</taxon>
        <taxon>Basidiomycota</taxon>
        <taxon>Agaricomycotina</taxon>
        <taxon>Agaricomycetes</taxon>
        <taxon>Polyporales</taxon>
        <taxon>Phaeolaceae</taxon>
        <taxon>Wolfiporia</taxon>
    </lineage>
</organism>
<evidence type="ECO:0000313" key="3">
    <source>
        <dbReference type="Proteomes" id="UP000218811"/>
    </source>
</evidence>
<dbReference type="OrthoDB" id="408493at2759"/>
<reference evidence="2 3" key="1">
    <citation type="journal article" date="2012" name="Science">
        <title>The Paleozoic origin of enzymatic lignin decomposition reconstructed from 31 fungal genomes.</title>
        <authorList>
            <person name="Floudas D."/>
            <person name="Binder M."/>
            <person name="Riley R."/>
            <person name="Barry K."/>
            <person name="Blanchette R.A."/>
            <person name="Henrissat B."/>
            <person name="Martinez A.T."/>
            <person name="Otillar R."/>
            <person name="Spatafora J.W."/>
            <person name="Yadav J.S."/>
            <person name="Aerts A."/>
            <person name="Benoit I."/>
            <person name="Boyd A."/>
            <person name="Carlson A."/>
            <person name="Copeland A."/>
            <person name="Coutinho P.M."/>
            <person name="de Vries R.P."/>
            <person name="Ferreira P."/>
            <person name="Findley K."/>
            <person name="Foster B."/>
            <person name="Gaskell J."/>
            <person name="Glotzer D."/>
            <person name="Gorecki P."/>
            <person name="Heitman J."/>
            <person name="Hesse C."/>
            <person name="Hori C."/>
            <person name="Igarashi K."/>
            <person name="Jurgens J.A."/>
            <person name="Kallen N."/>
            <person name="Kersten P."/>
            <person name="Kohler A."/>
            <person name="Kuees U."/>
            <person name="Kumar T.K.A."/>
            <person name="Kuo A."/>
            <person name="LaButti K."/>
            <person name="Larrondo L.F."/>
            <person name="Lindquist E."/>
            <person name="Ling A."/>
            <person name="Lombard V."/>
            <person name="Lucas S."/>
            <person name="Lundell T."/>
            <person name="Martin R."/>
            <person name="McLaughlin D.J."/>
            <person name="Morgenstern I."/>
            <person name="Morin E."/>
            <person name="Murat C."/>
            <person name="Nagy L.G."/>
            <person name="Nolan M."/>
            <person name="Ohm R.A."/>
            <person name="Patyshakuliyeva A."/>
            <person name="Rokas A."/>
            <person name="Ruiz-Duenas F.J."/>
            <person name="Sabat G."/>
            <person name="Salamov A."/>
            <person name="Samejima M."/>
            <person name="Schmutz J."/>
            <person name="Slot J.C."/>
            <person name="St John F."/>
            <person name="Stenlid J."/>
            <person name="Sun H."/>
            <person name="Sun S."/>
            <person name="Syed K."/>
            <person name="Tsang A."/>
            <person name="Wiebenga A."/>
            <person name="Young D."/>
            <person name="Pisabarro A."/>
            <person name="Eastwood D.C."/>
            <person name="Martin F."/>
            <person name="Cullen D."/>
            <person name="Grigoriev I.V."/>
            <person name="Hibbett D.S."/>
        </authorList>
    </citation>
    <scope>NUCLEOTIDE SEQUENCE [LARGE SCALE GENOMIC DNA]</scope>
    <source>
        <strain evidence="2 3">MD-104</strain>
    </source>
</reference>